<gene>
    <name evidence="2" type="ORF">BECKMB1821G_GA0114241_10368</name>
</gene>
<feature type="region of interest" description="Disordered" evidence="1">
    <location>
        <begin position="32"/>
        <end position="60"/>
    </location>
</feature>
<name>A0A450XG89_9GAMM</name>
<evidence type="ECO:0000313" key="2">
    <source>
        <dbReference type="EMBL" id="VFK28311.1"/>
    </source>
</evidence>
<sequence length="60" mass="6180">MNSKISKSGLLKGIGGLGLAAVLVVLMGGCGSDSEPPKLSEQEKKATEERIAPVGKLRTE</sequence>
<proteinExistence type="predicted"/>
<feature type="compositionally biased region" description="Basic and acidic residues" evidence="1">
    <location>
        <begin position="35"/>
        <end position="60"/>
    </location>
</feature>
<organism evidence="2">
    <name type="scientific">Candidatus Kentrum sp. MB</name>
    <dbReference type="NCBI Taxonomy" id="2138164"/>
    <lineage>
        <taxon>Bacteria</taxon>
        <taxon>Pseudomonadati</taxon>
        <taxon>Pseudomonadota</taxon>
        <taxon>Gammaproteobacteria</taxon>
        <taxon>Candidatus Kentrum</taxon>
    </lineage>
</organism>
<accession>A0A450XG89</accession>
<dbReference type="EMBL" id="CAADFO010000036">
    <property type="protein sequence ID" value="VFK28311.1"/>
    <property type="molecule type" value="Genomic_DNA"/>
</dbReference>
<reference evidence="2" key="1">
    <citation type="submission" date="2019-02" db="EMBL/GenBank/DDBJ databases">
        <authorList>
            <person name="Gruber-Vodicka R. H."/>
            <person name="Seah K. B. B."/>
        </authorList>
    </citation>
    <scope>NUCLEOTIDE SEQUENCE</scope>
    <source>
        <strain evidence="2">BECK_BZ197</strain>
    </source>
</reference>
<dbReference type="PROSITE" id="PS51257">
    <property type="entry name" value="PROKAR_LIPOPROTEIN"/>
    <property type="match status" value="1"/>
</dbReference>
<evidence type="ECO:0000256" key="1">
    <source>
        <dbReference type="SAM" id="MobiDB-lite"/>
    </source>
</evidence>
<protein>
    <submittedName>
        <fullName evidence="2">Uncharacterized protein</fullName>
    </submittedName>
</protein>
<dbReference type="AlphaFoldDB" id="A0A450XG89"/>